<gene>
    <name evidence="8" type="primary">tmk</name>
    <name evidence="10" type="ORF">A3G51_00780</name>
</gene>
<comment type="function">
    <text evidence="8">Phosphorylation of dTMP to form dTDP in both de novo and salvage pathways of dTTP synthesis.</text>
</comment>
<dbReference type="GO" id="GO:0005524">
    <property type="term" value="F:ATP binding"/>
    <property type="evidence" value="ECO:0007669"/>
    <property type="project" value="UniProtKB-UniRule"/>
</dbReference>
<dbReference type="Pfam" id="PF02223">
    <property type="entry name" value="Thymidylate_kin"/>
    <property type="match status" value="1"/>
</dbReference>
<dbReference type="GO" id="GO:0005737">
    <property type="term" value="C:cytoplasm"/>
    <property type="evidence" value="ECO:0007669"/>
    <property type="project" value="TreeGrafter"/>
</dbReference>
<comment type="similarity">
    <text evidence="1 8">Belongs to the thymidylate kinase family.</text>
</comment>
<keyword evidence="3 8" id="KW-0545">Nucleotide biosynthesis</keyword>
<keyword evidence="6 8" id="KW-0067">ATP-binding</keyword>
<proteinExistence type="inferred from homology"/>
<sequence length="223" mass="25460">MIANPYAGKFITFEGIDASGKSGQFTRLKTWLQAYHEKQFRKTFFTKEPDIEHKSGREIYDLLLGRHPALKIEDLHPFEMQSRYFRNRVWHYRARVIPNLAKEFHVISDRGVASLCFGVSSPAEFKPLIGIEEQAFLGADVPFLWPDAILIYDVPADAARERLLAQGKELDAFERDMSFQMRVRDNYLTFAGEYSNCHVIDGSGQPEEVFAKTKGVVAPILGL</sequence>
<keyword evidence="5 8" id="KW-0418">Kinase</keyword>
<evidence type="ECO:0000313" key="11">
    <source>
        <dbReference type="Proteomes" id="UP000177745"/>
    </source>
</evidence>
<feature type="domain" description="Thymidylate kinase-like" evidence="9">
    <location>
        <begin position="13"/>
        <end position="211"/>
    </location>
</feature>
<comment type="catalytic activity">
    <reaction evidence="7 8">
        <text>dTMP + ATP = dTDP + ADP</text>
        <dbReference type="Rhea" id="RHEA:13517"/>
        <dbReference type="ChEBI" id="CHEBI:30616"/>
        <dbReference type="ChEBI" id="CHEBI:58369"/>
        <dbReference type="ChEBI" id="CHEBI:63528"/>
        <dbReference type="ChEBI" id="CHEBI:456216"/>
        <dbReference type="EC" id="2.7.4.9"/>
    </reaction>
</comment>
<dbReference type="EC" id="2.7.4.9" evidence="8"/>
<dbReference type="InterPro" id="IPR039430">
    <property type="entry name" value="Thymidylate_kin-like_dom"/>
</dbReference>
<dbReference type="GO" id="GO:0006233">
    <property type="term" value="P:dTDP biosynthetic process"/>
    <property type="evidence" value="ECO:0007669"/>
    <property type="project" value="InterPro"/>
</dbReference>
<name>A0A1F8H981_9BACT</name>
<evidence type="ECO:0000256" key="7">
    <source>
        <dbReference type="ARBA" id="ARBA00048743"/>
    </source>
</evidence>
<dbReference type="PANTHER" id="PTHR10344">
    <property type="entry name" value="THYMIDYLATE KINASE"/>
    <property type="match status" value="1"/>
</dbReference>
<evidence type="ECO:0000256" key="3">
    <source>
        <dbReference type="ARBA" id="ARBA00022727"/>
    </source>
</evidence>
<dbReference type="GO" id="GO:0004798">
    <property type="term" value="F:dTMP kinase activity"/>
    <property type="evidence" value="ECO:0007669"/>
    <property type="project" value="UniProtKB-UniRule"/>
</dbReference>
<keyword evidence="4 8" id="KW-0547">Nucleotide-binding</keyword>
<keyword evidence="2 8" id="KW-0808">Transferase</keyword>
<dbReference type="PANTHER" id="PTHR10344:SF4">
    <property type="entry name" value="UMP-CMP KINASE 2, MITOCHONDRIAL"/>
    <property type="match status" value="1"/>
</dbReference>
<evidence type="ECO:0000313" key="10">
    <source>
        <dbReference type="EMBL" id="OGN34107.1"/>
    </source>
</evidence>
<organism evidence="10 11">
    <name type="scientific">Candidatus Yanofskybacteria bacterium RIFCSPLOWO2_12_FULL_43_11b</name>
    <dbReference type="NCBI Taxonomy" id="1802710"/>
    <lineage>
        <taxon>Bacteria</taxon>
        <taxon>Candidatus Yanofskyibacteriota</taxon>
    </lineage>
</organism>
<comment type="caution">
    <text evidence="10">The sequence shown here is derived from an EMBL/GenBank/DDBJ whole genome shotgun (WGS) entry which is preliminary data.</text>
</comment>
<accession>A0A1F8H981</accession>
<evidence type="ECO:0000259" key="9">
    <source>
        <dbReference type="Pfam" id="PF02223"/>
    </source>
</evidence>
<dbReference type="Gene3D" id="3.40.50.300">
    <property type="entry name" value="P-loop containing nucleotide triphosphate hydrolases"/>
    <property type="match status" value="1"/>
</dbReference>
<dbReference type="InterPro" id="IPR027417">
    <property type="entry name" value="P-loop_NTPase"/>
</dbReference>
<evidence type="ECO:0000256" key="6">
    <source>
        <dbReference type="ARBA" id="ARBA00022840"/>
    </source>
</evidence>
<dbReference type="CDD" id="cd01672">
    <property type="entry name" value="TMPK"/>
    <property type="match status" value="1"/>
</dbReference>
<protein>
    <recommendedName>
        <fullName evidence="8">Thymidylate kinase</fullName>
        <ecNumber evidence="8">2.7.4.9</ecNumber>
    </recommendedName>
    <alternativeName>
        <fullName evidence="8">dTMP kinase</fullName>
    </alternativeName>
</protein>
<dbReference type="GO" id="GO:0006227">
    <property type="term" value="P:dUDP biosynthetic process"/>
    <property type="evidence" value="ECO:0007669"/>
    <property type="project" value="TreeGrafter"/>
</dbReference>
<dbReference type="HAMAP" id="MF_00165">
    <property type="entry name" value="Thymidylate_kinase"/>
    <property type="match status" value="1"/>
</dbReference>
<dbReference type="GO" id="GO:0006235">
    <property type="term" value="P:dTTP biosynthetic process"/>
    <property type="evidence" value="ECO:0007669"/>
    <property type="project" value="UniProtKB-UniRule"/>
</dbReference>
<evidence type="ECO:0000256" key="8">
    <source>
        <dbReference type="HAMAP-Rule" id="MF_00165"/>
    </source>
</evidence>
<dbReference type="SUPFAM" id="SSF52540">
    <property type="entry name" value="P-loop containing nucleoside triphosphate hydrolases"/>
    <property type="match status" value="1"/>
</dbReference>
<reference evidence="10 11" key="1">
    <citation type="journal article" date="2016" name="Nat. Commun.">
        <title>Thousands of microbial genomes shed light on interconnected biogeochemical processes in an aquifer system.</title>
        <authorList>
            <person name="Anantharaman K."/>
            <person name="Brown C.T."/>
            <person name="Hug L.A."/>
            <person name="Sharon I."/>
            <person name="Castelle C.J."/>
            <person name="Probst A.J."/>
            <person name="Thomas B.C."/>
            <person name="Singh A."/>
            <person name="Wilkins M.J."/>
            <person name="Karaoz U."/>
            <person name="Brodie E.L."/>
            <person name="Williams K.H."/>
            <person name="Hubbard S.S."/>
            <person name="Banfield J.F."/>
        </authorList>
    </citation>
    <scope>NUCLEOTIDE SEQUENCE [LARGE SCALE GENOMIC DNA]</scope>
</reference>
<feature type="binding site" evidence="8">
    <location>
        <begin position="15"/>
        <end position="22"/>
    </location>
    <ligand>
        <name>ATP</name>
        <dbReference type="ChEBI" id="CHEBI:30616"/>
    </ligand>
</feature>
<evidence type="ECO:0000256" key="5">
    <source>
        <dbReference type="ARBA" id="ARBA00022777"/>
    </source>
</evidence>
<dbReference type="Proteomes" id="UP000177745">
    <property type="component" value="Unassembled WGS sequence"/>
</dbReference>
<dbReference type="EMBL" id="MGKY01000006">
    <property type="protein sequence ID" value="OGN34107.1"/>
    <property type="molecule type" value="Genomic_DNA"/>
</dbReference>
<evidence type="ECO:0000256" key="2">
    <source>
        <dbReference type="ARBA" id="ARBA00022679"/>
    </source>
</evidence>
<evidence type="ECO:0000256" key="1">
    <source>
        <dbReference type="ARBA" id="ARBA00009776"/>
    </source>
</evidence>
<dbReference type="InterPro" id="IPR018094">
    <property type="entry name" value="Thymidylate_kinase"/>
</dbReference>
<evidence type="ECO:0000256" key="4">
    <source>
        <dbReference type="ARBA" id="ARBA00022741"/>
    </source>
</evidence>
<dbReference type="AlphaFoldDB" id="A0A1F8H981"/>